<dbReference type="Proteomes" id="UP000182719">
    <property type="component" value="Unassembled WGS sequence"/>
</dbReference>
<evidence type="ECO:0000256" key="2">
    <source>
        <dbReference type="ARBA" id="ARBA00022741"/>
    </source>
</evidence>
<dbReference type="AlphaFoldDB" id="A0A1H7LBS2"/>
<evidence type="ECO:0000256" key="5">
    <source>
        <dbReference type="PROSITE-ProRule" id="PRU10141"/>
    </source>
</evidence>
<dbReference type="InterPro" id="IPR017441">
    <property type="entry name" value="Protein_kinase_ATP_BS"/>
</dbReference>
<dbReference type="GO" id="GO:0005524">
    <property type="term" value="F:ATP binding"/>
    <property type="evidence" value="ECO:0007669"/>
    <property type="project" value="UniProtKB-UniRule"/>
</dbReference>
<evidence type="ECO:0000313" key="9">
    <source>
        <dbReference type="Proteomes" id="UP000182719"/>
    </source>
</evidence>
<dbReference type="InterPro" id="IPR011990">
    <property type="entry name" value="TPR-like_helical_dom_sf"/>
</dbReference>
<organism evidence="8 9">
    <name type="scientific">Stigmatella aurantiaca</name>
    <dbReference type="NCBI Taxonomy" id="41"/>
    <lineage>
        <taxon>Bacteria</taxon>
        <taxon>Pseudomonadati</taxon>
        <taxon>Myxococcota</taxon>
        <taxon>Myxococcia</taxon>
        <taxon>Myxococcales</taxon>
        <taxon>Cystobacterineae</taxon>
        <taxon>Archangiaceae</taxon>
        <taxon>Stigmatella</taxon>
    </lineage>
</organism>
<dbReference type="PANTHER" id="PTHR43289">
    <property type="entry name" value="MITOGEN-ACTIVATED PROTEIN KINASE KINASE KINASE 20-RELATED"/>
    <property type="match status" value="1"/>
</dbReference>
<dbReference type="InterPro" id="IPR049052">
    <property type="entry name" value="nSTAND1"/>
</dbReference>
<dbReference type="CDD" id="cd14014">
    <property type="entry name" value="STKc_PknB_like"/>
    <property type="match status" value="1"/>
</dbReference>
<dbReference type="SUPFAM" id="SSF52540">
    <property type="entry name" value="P-loop containing nucleoside triphosphate hydrolases"/>
    <property type="match status" value="1"/>
</dbReference>
<dbReference type="GO" id="GO:0004674">
    <property type="term" value="F:protein serine/threonine kinase activity"/>
    <property type="evidence" value="ECO:0007669"/>
    <property type="project" value="UniProtKB-KW"/>
</dbReference>
<evidence type="ECO:0000256" key="1">
    <source>
        <dbReference type="ARBA" id="ARBA00022679"/>
    </source>
</evidence>
<evidence type="ECO:0000256" key="6">
    <source>
        <dbReference type="SAM" id="Coils"/>
    </source>
</evidence>
<dbReference type="Pfam" id="PF20703">
    <property type="entry name" value="nSTAND1"/>
    <property type="match status" value="1"/>
</dbReference>
<accession>A0A1H7LBS2</accession>
<dbReference type="InterPro" id="IPR019734">
    <property type="entry name" value="TPR_rpt"/>
</dbReference>
<dbReference type="RefSeq" id="WP_143101337.1">
    <property type="nucleotide sequence ID" value="NZ_FOAP01000003.1"/>
</dbReference>
<dbReference type="PANTHER" id="PTHR43289:SF34">
    <property type="entry name" value="SERINE_THREONINE-PROTEIN KINASE YBDM-RELATED"/>
    <property type="match status" value="1"/>
</dbReference>
<keyword evidence="2 5" id="KW-0547">Nucleotide-binding</keyword>
<dbReference type="PROSITE" id="PS00108">
    <property type="entry name" value="PROTEIN_KINASE_ST"/>
    <property type="match status" value="1"/>
</dbReference>
<reference evidence="9" key="1">
    <citation type="submission" date="2016-10" db="EMBL/GenBank/DDBJ databases">
        <authorList>
            <person name="Varghese N."/>
            <person name="Submissions S."/>
        </authorList>
    </citation>
    <scope>NUCLEOTIDE SEQUENCE [LARGE SCALE GENOMIC DNA]</scope>
    <source>
        <strain evidence="9">DSM 17044</strain>
    </source>
</reference>
<dbReference type="Gene3D" id="1.10.510.10">
    <property type="entry name" value="Transferase(Phosphotransferase) domain 1"/>
    <property type="match status" value="1"/>
</dbReference>
<dbReference type="PROSITE" id="PS50011">
    <property type="entry name" value="PROTEIN_KINASE_DOM"/>
    <property type="match status" value="1"/>
</dbReference>
<keyword evidence="1" id="KW-0808">Transferase</keyword>
<gene>
    <name evidence="8" type="ORF">SAMN05444354_103172</name>
</gene>
<evidence type="ECO:0000256" key="3">
    <source>
        <dbReference type="ARBA" id="ARBA00022777"/>
    </source>
</evidence>
<keyword evidence="8" id="KW-0723">Serine/threonine-protein kinase</keyword>
<keyword evidence="6" id="KW-0175">Coiled coil</keyword>
<dbReference type="InterPro" id="IPR027417">
    <property type="entry name" value="P-loop_NTPase"/>
</dbReference>
<dbReference type="Pfam" id="PF00069">
    <property type="entry name" value="Pkinase"/>
    <property type="match status" value="1"/>
</dbReference>
<protein>
    <submittedName>
        <fullName evidence="8">Serine/threonine protein kinase</fullName>
    </submittedName>
</protein>
<evidence type="ECO:0000259" key="7">
    <source>
        <dbReference type="PROSITE" id="PS50011"/>
    </source>
</evidence>
<evidence type="ECO:0000313" key="8">
    <source>
        <dbReference type="EMBL" id="SEK95787.1"/>
    </source>
</evidence>
<dbReference type="InterPro" id="IPR000719">
    <property type="entry name" value="Prot_kinase_dom"/>
</dbReference>
<keyword evidence="4 5" id="KW-0067">ATP-binding</keyword>
<dbReference type="SMART" id="SM00028">
    <property type="entry name" value="TPR"/>
    <property type="match status" value="4"/>
</dbReference>
<sequence length="1137" mass="124337">MGSWQQQVGPYQVPRLLGQGGMGAVHEAVDGRTGQRVALKLLFPEAAKDPQRVARFLNEARALAQVEHPGVVRILHWDEVAGTAFLAMELLQGVSLREWMRNQGGPAPLRAALALGEQTARIMEEVHARGVVHRDLKPENIFLCPDGETFPGYRLKLLDFGIAKLPPLTVDAHGATQLHTHETAFMGTVSYMAPEQFLSTATVSDRADVYALGMMLFEMLAGRLPFAAGDTLEVAAAHLREEPPSLRRFVPTLPGGLSKFIASMLAKDPAERPGMRQCREMFGKAWSQEQEGCPVPGLAPFTEAQSELFFGRDEELQALLALLEGSREGALRWLQLEGPSGVGKSSLLQAGVLPRLNRFSEQGTLRWLVALLRPTAEPLRALARTLVTTYASTGTEVDEVDHALRAGPEALRGFITARTPPGCCLLLVLEPMEELFSLGAADSLGLDALLSAALTAPGTPLRLLTSLRSDFLHRLEHLPGLARLLSQATRYPLRPMGQEALTQVIRGMARHAQLPLSEGLAERMVQDARSEGGRLPLLGHALQGLWALSGGAPLTHEQYDRLGGVGGSLAQQAEELLAGLGPEGRKRAKWILLALVQLGRGTPDTRRPRTREEVLAAAGGDRLAEEVLLRLSGMSVDGGPVSQQGMRLIVLSGEADSAQQRVDLVHEVLLRQVPSLAQWLEQERTLLERLADLEAAARAWEQAQCPVEGLPTGTLLAYYREGAQPPLETGFLARRASPRALRFLQAADRLHRRRSRQNKGLLAAAVLAVLAILFYATRAEQARRQSEETLQQYLTSADDFVGDSDWGFSRLPYTLDERQKMLNGFQKSMKPLLSWARELPEGQRMEIKLLHRLGDLASHDARLVDAEGHLGEAESLLRAALEARPWDRALLRLWALNRSKRGKVAWAQGHREDARSSFTEAVRMLEGPGGQSDDPEDDRRTLAVSLAELAGVELELGNPDTAAAWLDRAIVLHAQNPNAYNETLLALTLTARGSAALQTGSLLAAQGYLEQAFQVAQRSRAHAPAGDQYSNWGLATVRVELARLQVRQGKRQEAEENYTEAESLGRQLLVGEPPNKRYALVLAHALAGHEELLRSTGEPADALRAERCKLAHPFQVRDAADVRFGFSDCQGVVPGDK</sequence>
<keyword evidence="3 8" id="KW-0418">Kinase</keyword>
<evidence type="ECO:0000256" key="4">
    <source>
        <dbReference type="ARBA" id="ARBA00022840"/>
    </source>
</evidence>
<dbReference type="SUPFAM" id="SSF56112">
    <property type="entry name" value="Protein kinase-like (PK-like)"/>
    <property type="match status" value="1"/>
</dbReference>
<feature type="binding site" evidence="5">
    <location>
        <position position="40"/>
    </location>
    <ligand>
        <name>ATP</name>
        <dbReference type="ChEBI" id="CHEBI:30616"/>
    </ligand>
</feature>
<dbReference type="Gene3D" id="1.25.40.10">
    <property type="entry name" value="Tetratricopeptide repeat domain"/>
    <property type="match status" value="1"/>
</dbReference>
<dbReference type="SMART" id="SM00220">
    <property type="entry name" value="S_TKc"/>
    <property type="match status" value="1"/>
</dbReference>
<feature type="coiled-coil region" evidence="6">
    <location>
        <begin position="676"/>
        <end position="703"/>
    </location>
</feature>
<dbReference type="InterPro" id="IPR008271">
    <property type="entry name" value="Ser/Thr_kinase_AS"/>
</dbReference>
<proteinExistence type="predicted"/>
<dbReference type="Gene3D" id="3.30.200.20">
    <property type="entry name" value="Phosphorylase Kinase, domain 1"/>
    <property type="match status" value="1"/>
</dbReference>
<dbReference type="OrthoDB" id="5476619at2"/>
<dbReference type="PROSITE" id="PS00107">
    <property type="entry name" value="PROTEIN_KINASE_ATP"/>
    <property type="match status" value="1"/>
</dbReference>
<name>A0A1H7LBS2_STIAU</name>
<dbReference type="InterPro" id="IPR011009">
    <property type="entry name" value="Kinase-like_dom_sf"/>
</dbReference>
<feature type="domain" description="Protein kinase" evidence="7">
    <location>
        <begin position="11"/>
        <end position="287"/>
    </location>
</feature>
<dbReference type="SUPFAM" id="SSF48452">
    <property type="entry name" value="TPR-like"/>
    <property type="match status" value="1"/>
</dbReference>
<keyword evidence="9" id="KW-1185">Reference proteome</keyword>
<dbReference type="EMBL" id="FOAP01000003">
    <property type="protein sequence ID" value="SEK95787.1"/>
    <property type="molecule type" value="Genomic_DNA"/>
</dbReference>